<keyword evidence="6 12" id="KW-1133">Transmembrane helix</keyword>
<feature type="region of interest" description="Disordered" evidence="11">
    <location>
        <begin position="753"/>
        <end position="794"/>
    </location>
</feature>
<feature type="transmembrane region" description="Helical" evidence="12">
    <location>
        <begin position="563"/>
        <end position="588"/>
    </location>
</feature>
<reference evidence="13" key="1">
    <citation type="journal article" date="2013" name="Genetics">
        <title>The draft genome and transcriptome of Panagrellus redivivus are shaped by the harsh demands of a free-living lifestyle.</title>
        <authorList>
            <person name="Srinivasan J."/>
            <person name="Dillman A.R."/>
            <person name="Macchietto M.G."/>
            <person name="Heikkinen L."/>
            <person name="Lakso M."/>
            <person name="Fracchia K.M."/>
            <person name="Antoshechkin I."/>
            <person name="Mortazavi A."/>
            <person name="Wong G."/>
            <person name="Sternberg P.W."/>
        </authorList>
    </citation>
    <scope>NUCLEOTIDE SEQUENCE [LARGE SCALE GENOMIC DNA]</scope>
    <source>
        <strain evidence="13">MT8872</strain>
    </source>
</reference>
<dbReference type="Proteomes" id="UP000492821">
    <property type="component" value="Unassembled WGS sequence"/>
</dbReference>
<evidence type="ECO:0000256" key="10">
    <source>
        <dbReference type="RuleBase" id="RU003732"/>
    </source>
</evidence>
<feature type="transmembrane region" description="Helical" evidence="12">
    <location>
        <begin position="638"/>
        <end position="661"/>
    </location>
</feature>
<dbReference type="PROSITE" id="PS50267">
    <property type="entry name" value="NA_NEUROTRAN_SYMP_3"/>
    <property type="match status" value="1"/>
</dbReference>
<dbReference type="GO" id="GO:0046872">
    <property type="term" value="F:metal ion binding"/>
    <property type="evidence" value="ECO:0007669"/>
    <property type="project" value="UniProtKB-KW"/>
</dbReference>
<reference evidence="14" key="2">
    <citation type="submission" date="2020-10" db="UniProtKB">
        <authorList>
            <consortium name="WormBaseParasite"/>
        </authorList>
    </citation>
    <scope>IDENTIFICATION</scope>
</reference>
<feature type="compositionally biased region" description="Polar residues" evidence="11">
    <location>
        <begin position="783"/>
        <end position="794"/>
    </location>
</feature>
<feature type="transmembrane region" description="Helical" evidence="12">
    <location>
        <begin position="368"/>
        <end position="393"/>
    </location>
</feature>
<feature type="binding site" evidence="9">
    <location>
        <position position="154"/>
    </location>
    <ligand>
        <name>Na(+)</name>
        <dbReference type="ChEBI" id="CHEBI:29101"/>
        <label>1</label>
    </ligand>
</feature>
<dbReference type="GO" id="GO:0089718">
    <property type="term" value="P:amino acid import across plasma membrane"/>
    <property type="evidence" value="ECO:0007669"/>
    <property type="project" value="TreeGrafter"/>
</dbReference>
<feature type="transmembrane region" description="Helical" evidence="12">
    <location>
        <begin position="594"/>
        <end position="617"/>
    </location>
</feature>
<proteinExistence type="inferred from homology"/>
<keyword evidence="8" id="KW-0325">Glycoprotein</keyword>
<feature type="transmembrane region" description="Helical" evidence="12">
    <location>
        <begin position="405"/>
        <end position="431"/>
    </location>
</feature>
<evidence type="ECO:0000256" key="5">
    <source>
        <dbReference type="ARBA" id="ARBA00022847"/>
    </source>
</evidence>
<keyword evidence="13" id="KW-1185">Reference proteome</keyword>
<organism evidence="13 14">
    <name type="scientific">Panagrellus redivivus</name>
    <name type="common">Microworm</name>
    <dbReference type="NCBI Taxonomy" id="6233"/>
    <lineage>
        <taxon>Eukaryota</taxon>
        <taxon>Metazoa</taxon>
        <taxon>Ecdysozoa</taxon>
        <taxon>Nematoda</taxon>
        <taxon>Chromadorea</taxon>
        <taxon>Rhabditida</taxon>
        <taxon>Tylenchina</taxon>
        <taxon>Panagrolaimomorpha</taxon>
        <taxon>Panagrolaimoidea</taxon>
        <taxon>Panagrolaimidae</taxon>
        <taxon>Panagrellus</taxon>
    </lineage>
</organism>
<evidence type="ECO:0000313" key="14">
    <source>
        <dbReference type="WBParaSite" id="Pan_g11454.t1"/>
    </source>
</evidence>
<dbReference type="GO" id="GO:0015179">
    <property type="term" value="F:L-amino acid transmembrane transporter activity"/>
    <property type="evidence" value="ECO:0007669"/>
    <property type="project" value="TreeGrafter"/>
</dbReference>
<feature type="transmembrane region" description="Helical" evidence="12">
    <location>
        <begin position="213"/>
        <end position="241"/>
    </location>
</feature>
<dbReference type="InterPro" id="IPR000175">
    <property type="entry name" value="Na/ntran_symport"/>
</dbReference>
<sequence length="794" mass="88227">MLVFLHGCAVTHPSTTATTPITTCPSVMSFKGASRVDKRSVLDNENARDWFYVVSNERAMSKNKNLLRLPFSSDQSNGNHRAVYEAASSNADDDSEPATSRVTFSNESVASVVVPEGDGEDVIDSFVPVREREGWDNKTQFLMGVVSYAVGLGNVWRFPYLCQKNGGGAFLIPYCIMMVLEGMPLFLIELGIGQRLRTGPVGVWNAIHPYLGGIGVSASIVSYLVGLYYNVIITWCIFYLYNSFTFGDLPWAVCPVDTNGTSVIECAKSSSPTTYYWNRVAINTSGSIGDMDNFVWHMTTCLLLAWTLIYLCVMKGIKSSGKVMYVTATFPYCVTTAFLIRSGTLPGAMDGLAYMMTPDLERLWDPEVWLDAATQIFYSMGLGFGGLIAFGSYNKIKNNVIQDTVMLSCINLATSFYTAIVVFCVIGFMAFQTYNECLTNDFQTLMSLYPDKFASIEALQNDISVSDYVYMMEHKFHLSEFPLMANHSAYCNYKDIIASSAQGTGLAFVVFTEAILQFPWPPVWAILFFLMLLMLGLGSMFGTLEGVITSLNDSHMIKVTKPVLTFVLCFSACIVGLVFTTGAGQYWVSMFDHFAGSYALMCVAFFEIIAVIYVYGYRRFCNDLEFMTGQRPSQYWIFTWRFISPTIMFVLLLASIIKSFVHLPVYSAYDAETTHQIDTPYPAWALFLALLLISIAMGPVPFIYFVRKFKIWKMEGDIPAASKCLGSTPSTTYMLKSEPSFNRMVESTASELQRTGMDTIDEERAVSSRRPAASASTSETAKPNGSSKVKNGTN</sequence>
<protein>
    <recommendedName>
        <fullName evidence="10">Transporter</fullName>
    </recommendedName>
</protein>
<evidence type="ECO:0000256" key="1">
    <source>
        <dbReference type="ARBA" id="ARBA00004141"/>
    </source>
</evidence>
<feature type="binding site" evidence="9">
    <location>
        <position position="149"/>
    </location>
    <ligand>
        <name>Na(+)</name>
        <dbReference type="ChEBI" id="CHEBI:29101"/>
        <label>1</label>
    </ligand>
</feature>
<accession>A0A7E4UQ34</accession>
<dbReference type="GO" id="GO:0005283">
    <property type="term" value="F:amino acid:sodium symporter activity"/>
    <property type="evidence" value="ECO:0007669"/>
    <property type="project" value="TreeGrafter"/>
</dbReference>
<feature type="binding site" evidence="9">
    <location>
        <position position="411"/>
    </location>
    <ligand>
        <name>Na(+)</name>
        <dbReference type="ChEBI" id="CHEBI:29101"/>
        <label>1</label>
    </ligand>
</feature>
<feature type="binding site" evidence="9">
    <location>
        <position position="535"/>
    </location>
    <ligand>
        <name>Na(+)</name>
        <dbReference type="ChEBI" id="CHEBI:29101"/>
        <label>1</label>
    </ligand>
</feature>
<feature type="transmembrane region" description="Helical" evidence="12">
    <location>
        <begin position="523"/>
        <end position="542"/>
    </location>
</feature>
<feature type="binding site" evidence="9">
    <location>
        <position position="150"/>
    </location>
    <ligand>
        <name>Na(+)</name>
        <dbReference type="ChEBI" id="CHEBI:29101"/>
        <label>1</label>
    </ligand>
</feature>
<dbReference type="WBParaSite" id="Pan_g11454.t1">
    <property type="protein sequence ID" value="Pan_g11454.t1"/>
    <property type="gene ID" value="Pan_g11454"/>
</dbReference>
<feature type="transmembrane region" description="Helical" evidence="12">
    <location>
        <begin position="171"/>
        <end position="192"/>
    </location>
</feature>
<feature type="transmembrane region" description="Helical" evidence="12">
    <location>
        <begin position="294"/>
        <end position="313"/>
    </location>
</feature>
<evidence type="ECO:0000256" key="7">
    <source>
        <dbReference type="ARBA" id="ARBA00023136"/>
    </source>
</evidence>
<dbReference type="SUPFAM" id="SSF161070">
    <property type="entry name" value="SNF-like"/>
    <property type="match status" value="1"/>
</dbReference>
<dbReference type="PANTHER" id="PTHR11616">
    <property type="entry name" value="SODIUM/CHLORIDE DEPENDENT TRANSPORTER"/>
    <property type="match status" value="1"/>
</dbReference>
<feature type="binding site" evidence="9">
    <location>
        <position position="539"/>
    </location>
    <ligand>
        <name>Na(+)</name>
        <dbReference type="ChEBI" id="CHEBI:29101"/>
        <label>1</label>
    </ligand>
</feature>
<dbReference type="PRINTS" id="PR00176">
    <property type="entry name" value="NANEUSMPORT"/>
</dbReference>
<keyword evidence="9" id="KW-0915">Sodium</keyword>
<dbReference type="GO" id="GO:0005886">
    <property type="term" value="C:plasma membrane"/>
    <property type="evidence" value="ECO:0007669"/>
    <property type="project" value="TreeGrafter"/>
</dbReference>
<comment type="similarity">
    <text evidence="2 10">Belongs to the sodium:neurotransmitter symporter (SNF) (TC 2.A.22) family.</text>
</comment>
<dbReference type="PANTHER" id="PTHR11616:SF321">
    <property type="entry name" value="SODIUM-DEPENDENT NUTRIENT AMINO ACID TRANSPORTER 1-RELATED"/>
    <property type="match status" value="1"/>
</dbReference>
<keyword evidence="3 10" id="KW-0813">Transport</keyword>
<dbReference type="NCBIfam" id="NF037979">
    <property type="entry name" value="Na_transp"/>
    <property type="match status" value="1"/>
</dbReference>
<evidence type="ECO:0000256" key="12">
    <source>
        <dbReference type="SAM" id="Phobius"/>
    </source>
</evidence>
<evidence type="ECO:0000256" key="2">
    <source>
        <dbReference type="ARBA" id="ARBA00006459"/>
    </source>
</evidence>
<keyword evidence="5 10" id="KW-0769">Symport</keyword>
<feature type="transmembrane region" description="Helical" evidence="12">
    <location>
        <begin position="681"/>
        <end position="706"/>
    </location>
</feature>
<evidence type="ECO:0000256" key="11">
    <source>
        <dbReference type="SAM" id="MobiDB-lite"/>
    </source>
</evidence>
<evidence type="ECO:0000313" key="13">
    <source>
        <dbReference type="Proteomes" id="UP000492821"/>
    </source>
</evidence>
<name>A0A7E4UQ34_PANRE</name>
<evidence type="ECO:0000256" key="3">
    <source>
        <dbReference type="ARBA" id="ARBA00022448"/>
    </source>
</evidence>
<feature type="transmembrane region" description="Helical" evidence="12">
    <location>
        <begin position="325"/>
        <end position="348"/>
    </location>
</feature>
<evidence type="ECO:0000256" key="6">
    <source>
        <dbReference type="ARBA" id="ARBA00022989"/>
    </source>
</evidence>
<dbReference type="Pfam" id="PF00209">
    <property type="entry name" value="SNF"/>
    <property type="match status" value="1"/>
</dbReference>
<dbReference type="PROSITE" id="PS00610">
    <property type="entry name" value="NA_NEUROTRAN_SYMP_1"/>
    <property type="match status" value="1"/>
</dbReference>
<feature type="compositionally biased region" description="Low complexity" evidence="11">
    <location>
        <begin position="768"/>
        <end position="781"/>
    </location>
</feature>
<dbReference type="AlphaFoldDB" id="A0A7E4UQ34"/>
<dbReference type="InterPro" id="IPR037272">
    <property type="entry name" value="SNS_sf"/>
</dbReference>
<evidence type="ECO:0000256" key="8">
    <source>
        <dbReference type="ARBA" id="ARBA00023180"/>
    </source>
</evidence>
<keyword evidence="9" id="KW-0479">Metal-binding</keyword>
<evidence type="ECO:0000256" key="9">
    <source>
        <dbReference type="PIRSR" id="PIRSR600175-1"/>
    </source>
</evidence>
<comment type="subcellular location">
    <subcellularLocation>
        <location evidence="1">Membrane</location>
        <topology evidence="1">Multi-pass membrane protein</topology>
    </subcellularLocation>
</comment>
<keyword evidence="7 12" id="KW-0472">Membrane</keyword>
<keyword evidence="4 10" id="KW-0812">Transmembrane</keyword>
<evidence type="ECO:0000256" key="4">
    <source>
        <dbReference type="ARBA" id="ARBA00022692"/>
    </source>
</evidence>
<feature type="binding site" evidence="9">
    <location>
        <position position="379"/>
    </location>
    <ligand>
        <name>Na(+)</name>
        <dbReference type="ChEBI" id="CHEBI:29101"/>
        <label>1</label>
    </ligand>
</feature>